<accession>A0A2S9K0Q4</accession>
<evidence type="ECO:0000313" key="2">
    <source>
        <dbReference type="Proteomes" id="UP000238589"/>
    </source>
</evidence>
<comment type="caution">
    <text evidence="1">The sequence shown here is derived from an EMBL/GenBank/DDBJ whole genome shotgun (WGS) entry which is preliminary data.</text>
</comment>
<reference evidence="1 2" key="1">
    <citation type="submission" date="2018-03" db="EMBL/GenBank/DDBJ databases">
        <title>Comparative genomics illustrates the genes involved in a hyperalkaliphilic mechanisms of Serpentinomonas isolated from highly-alkaline calcium-rich serpentinized springs.</title>
        <authorList>
            <person name="Suzuki S."/>
            <person name="Ishii S."/>
            <person name="Walworth N."/>
            <person name="Bird L."/>
            <person name="Kuenen J.G."/>
            <person name="Nealson K.H."/>
        </authorList>
    </citation>
    <scope>NUCLEOTIDE SEQUENCE [LARGE SCALE GENOMIC DNA]</scope>
    <source>
        <strain evidence="1 2">P1</strain>
    </source>
</reference>
<gene>
    <name evidence="1" type="ORF">C6P64_16745</name>
</gene>
<dbReference type="EMBL" id="PVLQ01000106">
    <property type="protein sequence ID" value="PRD64012.1"/>
    <property type="molecule type" value="Genomic_DNA"/>
</dbReference>
<sequence>MPYAPQSNPDEYLNRDFKTQLRSANRCRTRDGLLGKAAAFMQFLISNTEWVKSYLQHDSVLYAA</sequence>
<organism evidence="1 2">
    <name type="scientific">Malikia granosa</name>
    <dbReference type="NCBI Taxonomy" id="263067"/>
    <lineage>
        <taxon>Bacteria</taxon>
        <taxon>Pseudomonadati</taxon>
        <taxon>Pseudomonadota</taxon>
        <taxon>Betaproteobacteria</taxon>
        <taxon>Burkholderiales</taxon>
        <taxon>Comamonadaceae</taxon>
        <taxon>Malikia</taxon>
    </lineage>
</organism>
<evidence type="ECO:0000313" key="1">
    <source>
        <dbReference type="EMBL" id="PRD64012.1"/>
    </source>
</evidence>
<dbReference type="RefSeq" id="WP_105749683.1">
    <property type="nucleotide sequence ID" value="NZ_PVLQ01000106.1"/>
</dbReference>
<dbReference type="AlphaFoldDB" id="A0A2S9K0Q4"/>
<protein>
    <recommendedName>
        <fullName evidence="3">Transposase</fullName>
    </recommendedName>
</protein>
<dbReference type="Proteomes" id="UP000238589">
    <property type="component" value="Unassembled WGS sequence"/>
</dbReference>
<evidence type="ECO:0008006" key="3">
    <source>
        <dbReference type="Google" id="ProtNLM"/>
    </source>
</evidence>
<name>A0A2S9K0Q4_9BURK</name>
<proteinExistence type="predicted"/>
<keyword evidence="2" id="KW-1185">Reference proteome</keyword>
<dbReference type="OrthoDB" id="9772604at2"/>